<evidence type="ECO:0000313" key="1">
    <source>
        <dbReference type="EMBL" id="KAH7687985.1"/>
    </source>
</evidence>
<proteinExistence type="predicted"/>
<reference evidence="2" key="1">
    <citation type="journal article" date="2022" name="Nat. Commun.">
        <title>Chromosome evolution and the genetic basis of agronomically important traits in greater yam.</title>
        <authorList>
            <person name="Bredeson J.V."/>
            <person name="Lyons J.B."/>
            <person name="Oniyinde I.O."/>
            <person name="Okereke N.R."/>
            <person name="Kolade O."/>
            <person name="Nnabue I."/>
            <person name="Nwadili C.O."/>
            <person name="Hribova E."/>
            <person name="Parker M."/>
            <person name="Nwogha J."/>
            <person name="Shu S."/>
            <person name="Carlson J."/>
            <person name="Kariba R."/>
            <person name="Muthemba S."/>
            <person name="Knop K."/>
            <person name="Barton G.J."/>
            <person name="Sherwood A.V."/>
            <person name="Lopez-Montes A."/>
            <person name="Asiedu R."/>
            <person name="Jamnadass R."/>
            <person name="Muchugi A."/>
            <person name="Goodstein D."/>
            <person name="Egesi C.N."/>
            <person name="Featherston J."/>
            <person name="Asfaw A."/>
            <person name="Simpson G.G."/>
            <person name="Dolezel J."/>
            <person name="Hendre P.S."/>
            <person name="Van Deynze A."/>
            <person name="Kumar P.L."/>
            <person name="Obidiegwu J.E."/>
            <person name="Bhattacharjee R."/>
            <person name="Rokhsar D.S."/>
        </authorList>
    </citation>
    <scope>NUCLEOTIDE SEQUENCE [LARGE SCALE GENOMIC DNA]</scope>
    <source>
        <strain evidence="2">cv. TDa95/00328</strain>
    </source>
</reference>
<organism evidence="1 2">
    <name type="scientific">Dioscorea alata</name>
    <name type="common">Purple yam</name>
    <dbReference type="NCBI Taxonomy" id="55571"/>
    <lineage>
        <taxon>Eukaryota</taxon>
        <taxon>Viridiplantae</taxon>
        <taxon>Streptophyta</taxon>
        <taxon>Embryophyta</taxon>
        <taxon>Tracheophyta</taxon>
        <taxon>Spermatophyta</taxon>
        <taxon>Magnoliopsida</taxon>
        <taxon>Liliopsida</taxon>
        <taxon>Dioscoreales</taxon>
        <taxon>Dioscoreaceae</taxon>
        <taxon>Dioscorea</taxon>
    </lineage>
</organism>
<name>A0ACB7WJ27_DIOAL</name>
<dbReference type="Proteomes" id="UP000827976">
    <property type="component" value="Chromosome 3"/>
</dbReference>
<gene>
    <name evidence="1" type="ORF">IHE45_03G002700</name>
</gene>
<dbReference type="EMBL" id="CM037013">
    <property type="protein sequence ID" value="KAH7687985.1"/>
    <property type="molecule type" value="Genomic_DNA"/>
</dbReference>
<accession>A0ACB7WJ27</accession>
<protein>
    <submittedName>
        <fullName evidence="1">Uncharacterized protein</fullName>
    </submittedName>
</protein>
<sequence>MVGFLSGKMKRKDVDDVSDEFSEFSLSSPARKIRRLDADLPPIMEEDEIVVPQVYQEQWPGEQQMRNTAPEIDPVIEDAPVIPPNEERAIVLYKPVDSPLLLSPSSSNSCFTVCSDLFPGLKNKVFYRPKSNLPTVREAEDDKSLALVPWVSKGRIVEESMDTEEAEGSSMEVEEVAEQTTVSTGFDGLGGEVHQQCHQHCMAPSISSSTSTPIMWRL</sequence>
<evidence type="ECO:0000313" key="2">
    <source>
        <dbReference type="Proteomes" id="UP000827976"/>
    </source>
</evidence>
<keyword evidence="2" id="KW-1185">Reference proteome</keyword>
<comment type="caution">
    <text evidence="1">The sequence shown here is derived from an EMBL/GenBank/DDBJ whole genome shotgun (WGS) entry which is preliminary data.</text>
</comment>